<organism evidence="1 2">
    <name type="scientific">Micromonospora coriariae</name>
    <dbReference type="NCBI Taxonomy" id="285665"/>
    <lineage>
        <taxon>Bacteria</taxon>
        <taxon>Bacillati</taxon>
        <taxon>Actinomycetota</taxon>
        <taxon>Actinomycetes</taxon>
        <taxon>Micromonosporales</taxon>
        <taxon>Micromonosporaceae</taxon>
        <taxon>Micromonospora</taxon>
    </lineage>
</organism>
<keyword evidence="2" id="KW-1185">Reference proteome</keyword>
<dbReference type="AlphaFoldDB" id="A0A1C4VEI5"/>
<proteinExistence type="predicted"/>
<dbReference type="OrthoDB" id="4247883at2"/>
<evidence type="ECO:0008006" key="3">
    <source>
        <dbReference type="Google" id="ProtNLM"/>
    </source>
</evidence>
<accession>A0A1C4VEI5</accession>
<evidence type="ECO:0000313" key="1">
    <source>
        <dbReference type="EMBL" id="SCE82424.1"/>
    </source>
</evidence>
<dbReference type="EMBL" id="LT607412">
    <property type="protein sequence ID" value="SCE82424.1"/>
    <property type="molecule type" value="Genomic_DNA"/>
</dbReference>
<dbReference type="SUPFAM" id="SSF140453">
    <property type="entry name" value="EsxAB dimer-like"/>
    <property type="match status" value="1"/>
</dbReference>
<sequence>MSDGIQVDVDALHAAAGSLTATGQQLGAEVSSLESTVNGAGNPWGADEAGSLFGAVYVEVLTHALDVYRSMADQLLEAAANLDLGADAHEATDIANAELFTRMELPGGYAATS</sequence>
<dbReference type="InterPro" id="IPR036689">
    <property type="entry name" value="ESAT-6-like_sf"/>
</dbReference>
<dbReference type="Gene3D" id="1.10.287.1060">
    <property type="entry name" value="ESAT-6-like"/>
    <property type="match status" value="1"/>
</dbReference>
<dbReference type="RefSeq" id="WP_089017945.1">
    <property type="nucleotide sequence ID" value="NZ_LT607412.1"/>
</dbReference>
<evidence type="ECO:0000313" key="2">
    <source>
        <dbReference type="Proteomes" id="UP000198243"/>
    </source>
</evidence>
<dbReference type="Proteomes" id="UP000198243">
    <property type="component" value="Chromosome I"/>
</dbReference>
<gene>
    <name evidence="1" type="ORF">GA0070607_2008</name>
</gene>
<reference evidence="2" key="1">
    <citation type="submission" date="2016-06" db="EMBL/GenBank/DDBJ databases">
        <authorList>
            <person name="Varghese N."/>
            <person name="Submissions Spin"/>
        </authorList>
    </citation>
    <scope>NUCLEOTIDE SEQUENCE [LARGE SCALE GENOMIC DNA]</scope>
    <source>
        <strain evidence="2">DSM 44875</strain>
    </source>
</reference>
<name>A0A1C4VEI5_9ACTN</name>
<protein>
    <recommendedName>
        <fullName evidence="3">Excreted virulence factor EspC, type VII ESX diderm</fullName>
    </recommendedName>
</protein>